<feature type="region of interest" description="Disordered" evidence="1">
    <location>
        <begin position="1"/>
        <end position="41"/>
    </location>
</feature>
<evidence type="ECO:0000256" key="1">
    <source>
        <dbReference type="SAM" id="MobiDB-lite"/>
    </source>
</evidence>
<sequence>MENMVVTGSRGGGTAGSGSEDAGSRGGGTGSGGGGTSSGEGRMAILSHLKAVLLLQQLTPLPLSMEPLQPPWLMKTSWHIQEHLRVVLQPSPSSWHIQEHLRVLLPPPTFMAHPGAPAGRPAAPTISVATNVSTRGTADSSSQQTDTTAGFRLLATASDTHLAAAVYTSHFTAGPTG</sequence>
<dbReference type="EMBL" id="BEGY01000016">
    <property type="protein sequence ID" value="GAX76269.1"/>
    <property type="molecule type" value="Genomic_DNA"/>
</dbReference>
<reference evidence="2 3" key="1">
    <citation type="submission" date="2017-08" db="EMBL/GenBank/DDBJ databases">
        <title>Acidophilic green algal genome provides insights into adaptation to an acidic environment.</title>
        <authorList>
            <person name="Hirooka S."/>
            <person name="Hirose Y."/>
            <person name="Kanesaki Y."/>
            <person name="Higuchi S."/>
            <person name="Fujiwara T."/>
            <person name="Onuma R."/>
            <person name="Era A."/>
            <person name="Ohbayashi R."/>
            <person name="Uzuka A."/>
            <person name="Nozaki H."/>
            <person name="Yoshikawa H."/>
            <person name="Miyagishima S.Y."/>
        </authorList>
    </citation>
    <scope>NUCLEOTIDE SEQUENCE [LARGE SCALE GENOMIC DNA]</scope>
    <source>
        <strain evidence="2 3">NIES-2499</strain>
    </source>
</reference>
<organism evidence="2 3">
    <name type="scientific">Chlamydomonas eustigma</name>
    <dbReference type="NCBI Taxonomy" id="1157962"/>
    <lineage>
        <taxon>Eukaryota</taxon>
        <taxon>Viridiplantae</taxon>
        <taxon>Chlorophyta</taxon>
        <taxon>core chlorophytes</taxon>
        <taxon>Chlorophyceae</taxon>
        <taxon>CS clade</taxon>
        <taxon>Chlamydomonadales</taxon>
        <taxon>Chlamydomonadaceae</taxon>
        <taxon>Chlamydomonas</taxon>
    </lineage>
</organism>
<name>A0A250WZZ7_9CHLO</name>
<keyword evidence="3" id="KW-1185">Reference proteome</keyword>
<dbReference type="AlphaFoldDB" id="A0A250WZZ7"/>
<evidence type="ECO:0000313" key="2">
    <source>
        <dbReference type="EMBL" id="GAX76269.1"/>
    </source>
</evidence>
<comment type="caution">
    <text evidence="2">The sequence shown here is derived from an EMBL/GenBank/DDBJ whole genome shotgun (WGS) entry which is preliminary data.</text>
</comment>
<proteinExistence type="predicted"/>
<evidence type="ECO:0000313" key="3">
    <source>
        <dbReference type="Proteomes" id="UP000232323"/>
    </source>
</evidence>
<feature type="compositionally biased region" description="Gly residues" evidence="1">
    <location>
        <begin position="24"/>
        <end position="38"/>
    </location>
</feature>
<accession>A0A250WZZ7</accession>
<gene>
    <name evidence="2" type="ORF">CEUSTIGMA_g3713.t1</name>
</gene>
<dbReference type="Proteomes" id="UP000232323">
    <property type="component" value="Unassembled WGS sequence"/>
</dbReference>
<protein>
    <submittedName>
        <fullName evidence="2">Uncharacterized protein</fullName>
    </submittedName>
</protein>